<name>A0A091D9M3_FUKDA</name>
<evidence type="ECO:0000313" key="2">
    <source>
        <dbReference type="Proteomes" id="UP000028990"/>
    </source>
</evidence>
<gene>
    <name evidence="1" type="ORF">H920_11428</name>
</gene>
<sequence>MKSKPTPGRKEIREAWKTTFPSLVYVTRVHFGQKVSGHCQAIPQNDQWMNRKSRALSSTVSPQSEEGIPGMFSLSATSEVWFHQLWKAEEQRTTLLGAQRGDLRAALALVNSSHFSTTNTALTQGSTAEKGQTSVNTGLHRLVPVFRLSSVCCSSDLPMTPDRGQWSPQHSSSSQCASDPGPFDKYNSQVTALSSLRYRCLADISTCGSKCFILEHSWGLVMRGPPIFFLKVCQELKVILRRELGSYKASWGHAVFDVMLFFPHTVLERSTCVSSWAPDVSC</sequence>
<proteinExistence type="predicted"/>
<protein>
    <submittedName>
        <fullName evidence="1">Uncharacterized protein</fullName>
    </submittedName>
</protein>
<organism evidence="1 2">
    <name type="scientific">Fukomys damarensis</name>
    <name type="common">Damaraland mole rat</name>
    <name type="synonym">Cryptomys damarensis</name>
    <dbReference type="NCBI Taxonomy" id="885580"/>
    <lineage>
        <taxon>Eukaryota</taxon>
        <taxon>Metazoa</taxon>
        <taxon>Chordata</taxon>
        <taxon>Craniata</taxon>
        <taxon>Vertebrata</taxon>
        <taxon>Euteleostomi</taxon>
        <taxon>Mammalia</taxon>
        <taxon>Eutheria</taxon>
        <taxon>Euarchontoglires</taxon>
        <taxon>Glires</taxon>
        <taxon>Rodentia</taxon>
        <taxon>Hystricomorpha</taxon>
        <taxon>Bathyergidae</taxon>
        <taxon>Fukomys</taxon>
    </lineage>
</organism>
<keyword evidence="2" id="KW-1185">Reference proteome</keyword>
<dbReference type="Proteomes" id="UP000028990">
    <property type="component" value="Unassembled WGS sequence"/>
</dbReference>
<dbReference type="AlphaFoldDB" id="A0A091D9M3"/>
<accession>A0A091D9M3</accession>
<reference evidence="1 2" key="1">
    <citation type="submission" date="2013-11" db="EMBL/GenBank/DDBJ databases">
        <title>The Damaraland mole rat (Fukomys damarensis) genome and evolution of African mole rats.</title>
        <authorList>
            <person name="Gladyshev V.N."/>
            <person name="Fang X."/>
        </authorList>
    </citation>
    <scope>NUCLEOTIDE SEQUENCE [LARGE SCALE GENOMIC DNA]</scope>
    <source>
        <tissue evidence="1">Liver</tissue>
    </source>
</reference>
<evidence type="ECO:0000313" key="1">
    <source>
        <dbReference type="EMBL" id="KFO27173.1"/>
    </source>
</evidence>
<dbReference type="EMBL" id="KN123008">
    <property type="protein sequence ID" value="KFO27173.1"/>
    <property type="molecule type" value="Genomic_DNA"/>
</dbReference>